<gene>
    <name evidence="1" type="ORF">BW47_07795</name>
</gene>
<dbReference type="Gene3D" id="1.10.10.10">
    <property type="entry name" value="Winged helix-like DNA-binding domain superfamily/Winged helix DNA-binding domain"/>
    <property type="match status" value="1"/>
</dbReference>
<evidence type="ECO:0000313" key="2">
    <source>
        <dbReference type="Proteomes" id="UP000185490"/>
    </source>
</evidence>
<dbReference type="RefSeq" id="WP_012057673.1">
    <property type="nucleotide sequence ID" value="NZ_CP007389.1"/>
</dbReference>
<dbReference type="Proteomes" id="UP000185490">
    <property type="component" value="Chromosome"/>
</dbReference>
<keyword evidence="2" id="KW-1185">Reference proteome</keyword>
<dbReference type="SUPFAM" id="SSF88659">
    <property type="entry name" value="Sigma3 and sigma4 domains of RNA polymerase sigma factors"/>
    <property type="match status" value="1"/>
</dbReference>
<proteinExistence type="predicted"/>
<dbReference type="InterPro" id="IPR013324">
    <property type="entry name" value="RNA_pol_sigma_r3/r4-like"/>
</dbReference>
<sequence>MLTSTQNFIISELQRYKSYWQALLKRKIHLNFINGEIKIQFTLPNGVLVIFNKNAMRTPEVLDRLTIEKKRRMWNKIRRTEYWLQLLSLRQREAIFWRIINHDFEPCNSVECSGLKYKTLSYREIAKKMDLNEKTVWTYVQEGIEKIEELIEGAK</sequence>
<organism evidence="1 2">
    <name type="scientific">Thermosipho melanesiensis</name>
    <dbReference type="NCBI Taxonomy" id="46541"/>
    <lineage>
        <taxon>Bacteria</taxon>
        <taxon>Thermotogati</taxon>
        <taxon>Thermotogota</taxon>
        <taxon>Thermotogae</taxon>
        <taxon>Thermotogales</taxon>
        <taxon>Fervidobacteriaceae</taxon>
        <taxon>Thermosipho</taxon>
    </lineage>
</organism>
<accession>A0ABN4UW55</accession>
<name>A0ABN4UW55_9BACT</name>
<reference evidence="1 2" key="1">
    <citation type="submission" date="2014-02" db="EMBL/GenBank/DDBJ databases">
        <title>Diversity of Thermotogales isolates from hydrothermal vents.</title>
        <authorList>
            <person name="Haverkamp T.H.A."/>
            <person name="Lossouarn J."/>
            <person name="Geslin C."/>
            <person name="Nesbo C.L."/>
        </authorList>
    </citation>
    <scope>NUCLEOTIDE SEQUENCE [LARGE SCALE GENOMIC DNA]</scope>
    <source>
        <strain evidence="1 2">431</strain>
    </source>
</reference>
<evidence type="ECO:0000313" key="1">
    <source>
        <dbReference type="EMBL" id="APT74385.1"/>
    </source>
</evidence>
<dbReference type="EMBL" id="CP007389">
    <property type="protein sequence ID" value="APT74385.1"/>
    <property type="molecule type" value="Genomic_DNA"/>
</dbReference>
<protein>
    <submittedName>
        <fullName evidence="1">RNA polymerase subunit sigma-24</fullName>
    </submittedName>
</protein>
<dbReference type="InterPro" id="IPR036388">
    <property type="entry name" value="WH-like_DNA-bd_sf"/>
</dbReference>